<dbReference type="Gene3D" id="3.20.70.20">
    <property type="match status" value="1"/>
</dbReference>
<protein>
    <recommendedName>
        <fullName evidence="1">Ribonucleotide reductase large subunit C-terminal domain-containing protein</fullName>
    </recommendedName>
</protein>
<dbReference type="Pfam" id="PF02867">
    <property type="entry name" value="Ribonuc_red_lgC"/>
    <property type="match status" value="1"/>
</dbReference>
<name>A0A523W7U9_UNCAE</name>
<dbReference type="AlphaFoldDB" id="A0A523W7U9"/>
<dbReference type="SUPFAM" id="SSF51998">
    <property type="entry name" value="PFL-like glycyl radical enzymes"/>
    <property type="match status" value="1"/>
</dbReference>
<dbReference type="Proteomes" id="UP000319130">
    <property type="component" value="Unassembled WGS sequence"/>
</dbReference>
<gene>
    <name evidence="2" type="ORF">E3J48_03000</name>
</gene>
<reference evidence="2 3" key="1">
    <citation type="submission" date="2019-03" db="EMBL/GenBank/DDBJ databases">
        <title>Metabolic potential of uncultured bacteria and archaea associated with petroleum seepage in deep-sea sediments.</title>
        <authorList>
            <person name="Dong X."/>
            <person name="Hubert C."/>
        </authorList>
    </citation>
    <scope>NUCLEOTIDE SEQUENCE [LARGE SCALE GENOMIC DNA]</scope>
    <source>
        <strain evidence="2">E29_bin52</strain>
    </source>
</reference>
<sequence>KQGGRRRGANMGILKVNHPDILEFVFSKKRRGKSKEFQYLSRSNR</sequence>
<dbReference type="InterPro" id="IPR000788">
    <property type="entry name" value="RNR_lg_C"/>
</dbReference>
<proteinExistence type="predicted"/>
<evidence type="ECO:0000313" key="3">
    <source>
        <dbReference type="Proteomes" id="UP000319130"/>
    </source>
</evidence>
<organism evidence="2 3">
    <name type="scientific">Aerophobetes bacterium</name>
    <dbReference type="NCBI Taxonomy" id="2030807"/>
    <lineage>
        <taxon>Bacteria</taxon>
        <taxon>Candidatus Aerophobota</taxon>
    </lineage>
</organism>
<feature type="non-terminal residue" evidence="2">
    <location>
        <position position="1"/>
    </location>
</feature>
<accession>A0A523W7U9</accession>
<evidence type="ECO:0000259" key="1">
    <source>
        <dbReference type="Pfam" id="PF02867"/>
    </source>
</evidence>
<comment type="caution">
    <text evidence="2">The sequence shown here is derived from an EMBL/GenBank/DDBJ whole genome shotgun (WGS) entry which is preliminary data.</text>
</comment>
<evidence type="ECO:0000313" key="2">
    <source>
        <dbReference type="EMBL" id="TET63093.1"/>
    </source>
</evidence>
<feature type="domain" description="Ribonucleotide reductase large subunit C-terminal" evidence="1">
    <location>
        <begin position="1"/>
        <end position="35"/>
    </location>
</feature>
<dbReference type="EMBL" id="SOIZ01000126">
    <property type="protein sequence ID" value="TET63093.1"/>
    <property type="molecule type" value="Genomic_DNA"/>
</dbReference>